<gene>
    <name evidence="2" type="ORF">CTI12_AA482920</name>
</gene>
<dbReference type="PANTHER" id="PTHR34567:SF13">
    <property type="entry name" value="HAT C-TERMINAL DIMERISATION DOMAIN-CONTAINING PROTEIN"/>
    <property type="match status" value="1"/>
</dbReference>
<feature type="compositionally biased region" description="Basic residues" evidence="1">
    <location>
        <begin position="16"/>
        <end position="25"/>
    </location>
</feature>
<feature type="region of interest" description="Disordered" evidence="1">
    <location>
        <begin position="298"/>
        <end position="326"/>
    </location>
</feature>
<dbReference type="PANTHER" id="PTHR34567">
    <property type="entry name" value="FK506-BINDING-LIKE PROTEIN"/>
    <property type="match status" value="1"/>
</dbReference>
<feature type="region of interest" description="Disordered" evidence="1">
    <location>
        <begin position="1"/>
        <end position="38"/>
    </location>
</feature>
<proteinExistence type="predicted"/>
<dbReference type="AlphaFoldDB" id="A0A2U1LJT4"/>
<protein>
    <submittedName>
        <fullName evidence="2">Uncharacterized protein</fullName>
    </submittedName>
</protein>
<dbReference type="STRING" id="35608.A0A2U1LJT4"/>
<organism evidence="2 3">
    <name type="scientific">Artemisia annua</name>
    <name type="common">Sweet wormwood</name>
    <dbReference type="NCBI Taxonomy" id="35608"/>
    <lineage>
        <taxon>Eukaryota</taxon>
        <taxon>Viridiplantae</taxon>
        <taxon>Streptophyta</taxon>
        <taxon>Embryophyta</taxon>
        <taxon>Tracheophyta</taxon>
        <taxon>Spermatophyta</taxon>
        <taxon>Magnoliopsida</taxon>
        <taxon>eudicotyledons</taxon>
        <taxon>Gunneridae</taxon>
        <taxon>Pentapetalae</taxon>
        <taxon>asterids</taxon>
        <taxon>campanulids</taxon>
        <taxon>Asterales</taxon>
        <taxon>Asteraceae</taxon>
        <taxon>Asteroideae</taxon>
        <taxon>Anthemideae</taxon>
        <taxon>Artemisiinae</taxon>
        <taxon>Artemisia</taxon>
    </lineage>
</organism>
<evidence type="ECO:0000313" key="2">
    <source>
        <dbReference type="EMBL" id="PWA49260.1"/>
    </source>
</evidence>
<evidence type="ECO:0000256" key="1">
    <source>
        <dbReference type="SAM" id="MobiDB-lite"/>
    </source>
</evidence>
<sequence length="341" mass="39277">MVDNWRRKGNQEFGRTKSHYHKRKPPAGGNSNEQHNIPPWEKRFVTSSIPWKQFLEAKKYAYLYNNILNWEDSAAEEAFKTAKDAFYANLQGIPYDVKSHDPDCYNNKIDWNSQENNDLIRDFESQPVVEDIDSNHEPVVIFGDALPDPYKNYAPYGWGDADDKVKGSWGDADDKVKGSWGVSEDMNKGDGNGIKWEEYIKDGKIICDDTDAGCKNNDWWDWNDNKAGYQGWNCNDNKAVDQGWNCNDNKAGDQGWNNYVYHYNNYYPSYGNNNKSYYPSYGNGNNERYETSNFIGHNGQRSRTWRNNGHRSKSGGQGYGRQRAHGSTMQAYGGQCIYVNQ</sequence>
<dbReference type="EMBL" id="PKPP01009015">
    <property type="protein sequence ID" value="PWA49260.1"/>
    <property type="molecule type" value="Genomic_DNA"/>
</dbReference>
<dbReference type="Proteomes" id="UP000245207">
    <property type="component" value="Unassembled WGS sequence"/>
</dbReference>
<keyword evidence="3" id="KW-1185">Reference proteome</keyword>
<dbReference type="OrthoDB" id="1899291at2759"/>
<evidence type="ECO:0000313" key="3">
    <source>
        <dbReference type="Proteomes" id="UP000245207"/>
    </source>
</evidence>
<feature type="compositionally biased region" description="Basic and acidic residues" evidence="1">
    <location>
        <begin position="1"/>
        <end position="10"/>
    </location>
</feature>
<feature type="compositionally biased region" description="Polar residues" evidence="1">
    <location>
        <begin position="298"/>
        <end position="307"/>
    </location>
</feature>
<name>A0A2U1LJT4_ARTAN</name>
<reference evidence="2 3" key="1">
    <citation type="journal article" date="2018" name="Mol. Plant">
        <title>The genome of Artemisia annua provides insight into the evolution of Asteraceae family and artemisinin biosynthesis.</title>
        <authorList>
            <person name="Shen Q."/>
            <person name="Zhang L."/>
            <person name="Liao Z."/>
            <person name="Wang S."/>
            <person name="Yan T."/>
            <person name="Shi P."/>
            <person name="Liu M."/>
            <person name="Fu X."/>
            <person name="Pan Q."/>
            <person name="Wang Y."/>
            <person name="Lv Z."/>
            <person name="Lu X."/>
            <person name="Zhang F."/>
            <person name="Jiang W."/>
            <person name="Ma Y."/>
            <person name="Chen M."/>
            <person name="Hao X."/>
            <person name="Li L."/>
            <person name="Tang Y."/>
            <person name="Lv G."/>
            <person name="Zhou Y."/>
            <person name="Sun X."/>
            <person name="Brodelius P.E."/>
            <person name="Rose J.K.C."/>
            <person name="Tang K."/>
        </authorList>
    </citation>
    <scope>NUCLEOTIDE SEQUENCE [LARGE SCALE GENOMIC DNA]</scope>
    <source>
        <strain evidence="3">cv. Huhao1</strain>
        <tissue evidence="2">Leaf</tissue>
    </source>
</reference>
<accession>A0A2U1LJT4</accession>
<comment type="caution">
    <text evidence="2">The sequence shown here is derived from an EMBL/GenBank/DDBJ whole genome shotgun (WGS) entry which is preliminary data.</text>
</comment>